<proteinExistence type="predicted"/>
<keyword evidence="2" id="KW-1185">Reference proteome</keyword>
<dbReference type="EMBL" id="KV425965">
    <property type="protein sequence ID" value="KZV94954.1"/>
    <property type="molecule type" value="Genomic_DNA"/>
</dbReference>
<sequence>MIHRECGATPTYSIYLIQRAQTVAQVVHSAIRVACHDMSAEGFRRTPPSPVVPPCYGALRAPYFIGGPETDPGVGNIVFPPHKRAERMSLALVWAVRPDSC</sequence>
<dbReference type="Proteomes" id="UP000077266">
    <property type="component" value="Unassembled WGS sequence"/>
</dbReference>
<gene>
    <name evidence="1" type="ORF">EXIGLDRAFT_494540</name>
</gene>
<protein>
    <submittedName>
        <fullName evidence="1">Uncharacterized protein</fullName>
    </submittedName>
</protein>
<dbReference type="AlphaFoldDB" id="A0A165JK29"/>
<dbReference type="InParanoid" id="A0A165JK29"/>
<accession>A0A165JK29</accession>
<name>A0A165JK29_EXIGL</name>
<evidence type="ECO:0000313" key="2">
    <source>
        <dbReference type="Proteomes" id="UP000077266"/>
    </source>
</evidence>
<evidence type="ECO:0000313" key="1">
    <source>
        <dbReference type="EMBL" id="KZV94954.1"/>
    </source>
</evidence>
<organism evidence="1 2">
    <name type="scientific">Exidia glandulosa HHB12029</name>
    <dbReference type="NCBI Taxonomy" id="1314781"/>
    <lineage>
        <taxon>Eukaryota</taxon>
        <taxon>Fungi</taxon>
        <taxon>Dikarya</taxon>
        <taxon>Basidiomycota</taxon>
        <taxon>Agaricomycotina</taxon>
        <taxon>Agaricomycetes</taxon>
        <taxon>Auriculariales</taxon>
        <taxon>Exidiaceae</taxon>
        <taxon>Exidia</taxon>
    </lineage>
</organism>
<reference evidence="1 2" key="1">
    <citation type="journal article" date="2016" name="Mol. Biol. Evol.">
        <title>Comparative Genomics of Early-Diverging Mushroom-Forming Fungi Provides Insights into the Origins of Lignocellulose Decay Capabilities.</title>
        <authorList>
            <person name="Nagy L.G."/>
            <person name="Riley R."/>
            <person name="Tritt A."/>
            <person name="Adam C."/>
            <person name="Daum C."/>
            <person name="Floudas D."/>
            <person name="Sun H."/>
            <person name="Yadav J.S."/>
            <person name="Pangilinan J."/>
            <person name="Larsson K.H."/>
            <person name="Matsuura K."/>
            <person name="Barry K."/>
            <person name="Labutti K."/>
            <person name="Kuo R."/>
            <person name="Ohm R.A."/>
            <person name="Bhattacharya S.S."/>
            <person name="Shirouzu T."/>
            <person name="Yoshinaga Y."/>
            <person name="Martin F.M."/>
            <person name="Grigoriev I.V."/>
            <person name="Hibbett D.S."/>
        </authorList>
    </citation>
    <scope>NUCLEOTIDE SEQUENCE [LARGE SCALE GENOMIC DNA]</scope>
    <source>
        <strain evidence="1 2">HHB12029</strain>
    </source>
</reference>